<proteinExistence type="inferred from homology"/>
<comment type="catalytic activity">
    <reaction evidence="5">
        <text>L-histidinol + 2 NAD(+) + H2O = L-histidine + 2 NADH + 3 H(+)</text>
        <dbReference type="Rhea" id="RHEA:20641"/>
        <dbReference type="ChEBI" id="CHEBI:15377"/>
        <dbReference type="ChEBI" id="CHEBI:15378"/>
        <dbReference type="ChEBI" id="CHEBI:57540"/>
        <dbReference type="ChEBI" id="CHEBI:57595"/>
        <dbReference type="ChEBI" id="CHEBI:57699"/>
        <dbReference type="ChEBI" id="CHEBI:57945"/>
        <dbReference type="EC" id="1.1.1.23"/>
    </reaction>
</comment>
<comment type="caution">
    <text evidence="8">The sequence shown here is derived from an EMBL/GenBank/DDBJ whole genome shotgun (WGS) entry which is preliminary data.</text>
</comment>
<dbReference type="PANTHER" id="PTHR21256">
    <property type="entry name" value="HISTIDINOL DEHYDROGENASE HDH"/>
    <property type="match status" value="1"/>
</dbReference>
<keyword evidence="5" id="KW-0368">Histidine biosynthesis</keyword>
<dbReference type="RefSeq" id="WP_290248668.1">
    <property type="nucleotide sequence ID" value="NZ_JAUFQT010000001.1"/>
</dbReference>
<comment type="function">
    <text evidence="5">Catalyzes the sequential NAD-dependent oxidations of L-histidinol to L-histidinaldehyde and then to L-histidine.</text>
</comment>
<dbReference type="NCBIfam" id="TIGR00069">
    <property type="entry name" value="hisD"/>
    <property type="match status" value="1"/>
</dbReference>
<keyword evidence="4 5" id="KW-0560">Oxidoreductase</keyword>
<feature type="active site" description="Proton acceptor" evidence="5">
    <location>
        <position position="322"/>
    </location>
</feature>
<feature type="binding site" evidence="5">
    <location>
        <position position="233"/>
    </location>
    <ligand>
        <name>substrate</name>
    </ligand>
</feature>
<name>A0ABV5J8X4_9BACT</name>
<dbReference type="Pfam" id="PF00815">
    <property type="entry name" value="Histidinol_dh"/>
    <property type="match status" value="1"/>
</dbReference>
<dbReference type="EC" id="1.1.1.23" evidence="5"/>
<gene>
    <name evidence="5 8" type="primary">hisD</name>
    <name evidence="8" type="ORF">ACFFUR_15825</name>
</gene>
<keyword evidence="9" id="KW-1185">Reference proteome</keyword>
<feature type="binding site" evidence="5">
    <location>
        <position position="410"/>
    </location>
    <ligand>
        <name>substrate</name>
    </ligand>
</feature>
<feature type="binding site" evidence="5">
    <location>
        <position position="356"/>
    </location>
    <ligand>
        <name>substrate</name>
    </ligand>
</feature>
<keyword evidence="2 5" id="KW-0479">Metal-binding</keyword>
<feature type="binding site" evidence="5">
    <location>
        <position position="415"/>
    </location>
    <ligand>
        <name>Zn(2+)</name>
        <dbReference type="ChEBI" id="CHEBI:29105"/>
    </ligand>
</feature>
<dbReference type="PANTHER" id="PTHR21256:SF2">
    <property type="entry name" value="HISTIDINE BIOSYNTHESIS TRIFUNCTIONAL PROTEIN"/>
    <property type="match status" value="1"/>
</dbReference>
<organism evidence="8 9">
    <name type="scientific">Echinicola jeungdonensis</name>
    <dbReference type="NCBI Taxonomy" id="709343"/>
    <lineage>
        <taxon>Bacteria</taxon>
        <taxon>Pseudomonadati</taxon>
        <taxon>Bacteroidota</taxon>
        <taxon>Cytophagia</taxon>
        <taxon>Cytophagales</taxon>
        <taxon>Cyclobacteriaceae</taxon>
        <taxon>Echinicola</taxon>
    </lineage>
</organism>
<comment type="pathway">
    <text evidence="5">Amino-acid biosynthesis; L-histidine biosynthesis; L-histidine from 5-phospho-alpha-D-ribose 1-diphosphate: step 9/9.</text>
</comment>
<feature type="binding site" evidence="5">
    <location>
        <position position="258"/>
    </location>
    <ligand>
        <name>substrate</name>
    </ligand>
</feature>
<feature type="binding site" evidence="5">
    <location>
        <position position="209"/>
    </location>
    <ligand>
        <name>NAD(+)</name>
        <dbReference type="ChEBI" id="CHEBI:57540"/>
    </ligand>
</feature>
<evidence type="ECO:0000256" key="4">
    <source>
        <dbReference type="ARBA" id="ARBA00023002"/>
    </source>
</evidence>
<feature type="binding site" evidence="5">
    <location>
        <position position="255"/>
    </location>
    <ligand>
        <name>Zn(2+)</name>
        <dbReference type="ChEBI" id="CHEBI:29105"/>
    </ligand>
</feature>
<evidence type="ECO:0000256" key="6">
    <source>
        <dbReference type="PIRNR" id="PIRNR000099"/>
    </source>
</evidence>
<sequence length="430" mass="46999">MRIISNPTRSEWKKELARPVQKMKEIQKIIKPIMRKVKRQGDKSLKKFALEYDHVEIKNLLVSREEIKAAEKLLDPELKQAIQKAKDNIEKFHEAQATPDLKMEIMDGVTCMRKSVPIQKVGLYIPGGTAPLFSTVLMLGVPANIAGCDEIVLCSPPNKEGKIHPAILYTADLIGIDKIVKAGGAQAIAAMTYGTESVPKVDKIFGPGNQYVTAAKQLANKKGIAIDMPAGPSEVLVYADETAISSFVASDLLSQAEHGVDSQVVLVASSEKVAKKALKEVEKQLKTLPRKEIAIKALENSVAVVMSNQDQAIDLINEYAPEHLIINVKDEDEVVSRIINAGSVFIGNFTPESAGDYASGTNHTLPTYGYAKNYSGVSLDSFVKKITFQKITKKGIQNLGPTIEILAGNELLDAHKNAVSIRLNYLKENN</sequence>
<dbReference type="InterPro" id="IPR001692">
    <property type="entry name" value="Histidinol_DH_CS"/>
</dbReference>
<dbReference type="InterPro" id="IPR016161">
    <property type="entry name" value="Ald_DH/histidinol_DH"/>
</dbReference>
<dbReference type="InterPro" id="IPR022695">
    <property type="entry name" value="Histidinol_DH_monofunct"/>
</dbReference>
<keyword evidence="3 5" id="KW-0862">Zinc</keyword>
<feature type="binding site" evidence="5">
    <location>
        <position position="186"/>
    </location>
    <ligand>
        <name>NAD(+)</name>
        <dbReference type="ChEBI" id="CHEBI:57540"/>
    </ligand>
</feature>
<dbReference type="GO" id="GO:0004399">
    <property type="term" value="F:histidinol dehydrogenase activity"/>
    <property type="evidence" value="ECO:0007669"/>
    <property type="project" value="UniProtKB-EC"/>
</dbReference>
<evidence type="ECO:0000256" key="2">
    <source>
        <dbReference type="ARBA" id="ARBA00022723"/>
    </source>
</evidence>
<feature type="binding site" evidence="5">
    <location>
        <position position="124"/>
    </location>
    <ligand>
        <name>NAD(+)</name>
        <dbReference type="ChEBI" id="CHEBI:57540"/>
    </ligand>
</feature>
<dbReference type="PRINTS" id="PR00083">
    <property type="entry name" value="HOLDHDRGNASE"/>
</dbReference>
<dbReference type="Gene3D" id="3.40.50.1980">
    <property type="entry name" value="Nitrogenase molybdenum iron protein domain"/>
    <property type="match status" value="2"/>
</dbReference>
<accession>A0ABV5J8X4</accession>
<dbReference type="EMBL" id="JBHMEW010000067">
    <property type="protein sequence ID" value="MFB9213285.1"/>
    <property type="molecule type" value="Genomic_DNA"/>
</dbReference>
<feature type="binding site" evidence="5">
    <location>
        <position position="323"/>
    </location>
    <ligand>
        <name>substrate</name>
    </ligand>
</feature>
<comment type="cofactor">
    <cofactor evidence="5">
        <name>Zn(2+)</name>
        <dbReference type="ChEBI" id="CHEBI:29105"/>
    </cofactor>
    <text evidence="5">Binds 1 zinc ion per subunit.</text>
</comment>
<dbReference type="Gene3D" id="1.20.5.1300">
    <property type="match status" value="1"/>
</dbReference>
<feature type="binding site" evidence="5">
    <location>
        <position position="415"/>
    </location>
    <ligand>
        <name>substrate</name>
    </ligand>
</feature>
<dbReference type="HAMAP" id="MF_01024">
    <property type="entry name" value="HisD"/>
    <property type="match status" value="1"/>
</dbReference>
<evidence type="ECO:0000256" key="1">
    <source>
        <dbReference type="ARBA" id="ARBA00010178"/>
    </source>
</evidence>
<comment type="similarity">
    <text evidence="1 5 6 7">Belongs to the histidinol dehydrogenase family.</text>
</comment>
<dbReference type="Proteomes" id="UP001589654">
    <property type="component" value="Unassembled WGS sequence"/>
</dbReference>
<dbReference type="InterPro" id="IPR012131">
    <property type="entry name" value="Hstdl_DH"/>
</dbReference>
<evidence type="ECO:0000313" key="8">
    <source>
        <dbReference type="EMBL" id="MFB9213285.1"/>
    </source>
</evidence>
<dbReference type="PROSITE" id="PS00611">
    <property type="entry name" value="HISOL_DEHYDROGENASE"/>
    <property type="match status" value="1"/>
</dbReference>
<evidence type="ECO:0000256" key="7">
    <source>
        <dbReference type="RuleBase" id="RU004175"/>
    </source>
</evidence>
<reference evidence="8 9" key="1">
    <citation type="submission" date="2024-09" db="EMBL/GenBank/DDBJ databases">
        <authorList>
            <person name="Sun Q."/>
            <person name="Mori K."/>
        </authorList>
    </citation>
    <scope>NUCLEOTIDE SEQUENCE [LARGE SCALE GENOMIC DNA]</scope>
    <source>
        <strain evidence="8 9">CECT 7682</strain>
    </source>
</reference>
<feature type="binding site" evidence="5">
    <location>
        <position position="255"/>
    </location>
    <ligand>
        <name>substrate</name>
    </ligand>
</feature>
<dbReference type="CDD" id="cd06572">
    <property type="entry name" value="Histidinol_dh"/>
    <property type="match status" value="1"/>
</dbReference>
<evidence type="ECO:0000256" key="5">
    <source>
        <dbReference type="HAMAP-Rule" id="MF_01024"/>
    </source>
</evidence>
<feature type="binding site" evidence="5">
    <location>
        <position position="258"/>
    </location>
    <ligand>
        <name>Zn(2+)</name>
        <dbReference type="ChEBI" id="CHEBI:29105"/>
    </ligand>
</feature>
<evidence type="ECO:0000313" key="9">
    <source>
        <dbReference type="Proteomes" id="UP001589654"/>
    </source>
</evidence>
<feature type="active site" description="Proton acceptor" evidence="5">
    <location>
        <position position="323"/>
    </location>
</feature>
<dbReference type="SUPFAM" id="SSF53720">
    <property type="entry name" value="ALDH-like"/>
    <property type="match status" value="1"/>
</dbReference>
<evidence type="ECO:0000256" key="3">
    <source>
        <dbReference type="ARBA" id="ARBA00022833"/>
    </source>
</evidence>
<feature type="binding site" evidence="5">
    <location>
        <position position="356"/>
    </location>
    <ligand>
        <name>Zn(2+)</name>
        <dbReference type="ChEBI" id="CHEBI:29105"/>
    </ligand>
</feature>
<dbReference type="PIRSF" id="PIRSF000099">
    <property type="entry name" value="Histidinol_dh"/>
    <property type="match status" value="1"/>
</dbReference>
<keyword evidence="5" id="KW-0520">NAD</keyword>
<keyword evidence="5" id="KW-0028">Amino-acid biosynthesis</keyword>
<protein>
    <recommendedName>
        <fullName evidence="5">Histidinol dehydrogenase</fullName>
        <shortName evidence="5">HDH</shortName>
        <ecNumber evidence="5">1.1.1.23</ecNumber>
    </recommendedName>
</protein>